<comment type="caution">
    <text evidence="6">The sequence shown here is derived from an EMBL/GenBank/DDBJ whole genome shotgun (WGS) entry which is preliminary data.</text>
</comment>
<dbReference type="Pfam" id="PF00654">
    <property type="entry name" value="Voltage_CLC"/>
    <property type="match status" value="1"/>
</dbReference>
<accession>A0A0R2IAT0</accession>
<feature type="transmembrane region" description="Helical" evidence="5">
    <location>
        <begin position="286"/>
        <end position="305"/>
    </location>
</feature>
<feature type="transmembrane region" description="Helical" evidence="5">
    <location>
        <begin position="216"/>
        <end position="234"/>
    </location>
</feature>
<evidence type="ECO:0000256" key="3">
    <source>
        <dbReference type="ARBA" id="ARBA00022989"/>
    </source>
</evidence>
<dbReference type="AlphaFoldDB" id="A0A0R2IAT0"/>
<feature type="transmembrane region" description="Helical" evidence="5">
    <location>
        <begin position="12"/>
        <end position="31"/>
    </location>
</feature>
<evidence type="ECO:0000256" key="5">
    <source>
        <dbReference type="SAM" id="Phobius"/>
    </source>
</evidence>
<keyword evidence="4 5" id="KW-0472">Membrane</keyword>
<evidence type="ECO:0008006" key="8">
    <source>
        <dbReference type="Google" id="ProtNLM"/>
    </source>
</evidence>
<dbReference type="GO" id="GO:0016020">
    <property type="term" value="C:membrane"/>
    <property type="evidence" value="ECO:0007669"/>
    <property type="project" value="UniProtKB-SubCell"/>
</dbReference>
<feature type="transmembrane region" description="Helical" evidence="5">
    <location>
        <begin position="254"/>
        <end position="274"/>
    </location>
</feature>
<keyword evidence="2 5" id="KW-0812">Transmembrane</keyword>
<sequence>MWHEYLRSSRGLNCWYPFIICIPAGFLIGFLSQHLGDYPLTIEEVLTQFRLHGRLNYHHWWKSFALGLLVLAAGGSIGPEASTTVLTGSMINWLGDRLRWARFCLSSGQAKRIWLRKMDQQQLKKAPTFSQLFESKRQRLLSVVLLVIIGISGAALVFKLFPEEGVFGIHHHLISWQWTNLWTAIPAILVGLVFGKVFIWLANWSALMIDVKLNRIWQGGIFGLIIAASSWLSGDILFSGEFRIVPFTHEALKLTVPFLIMVAVIKAIITNLGFAMGWRGGTIFPAIFSSLAIGVACALLLPGDVRINAVIVLTTSLTVILGKPLLASLLIILLVPVELTPVILVAALLTNQLVSKLPTRRH</sequence>
<feature type="transmembrane region" description="Helical" evidence="5">
    <location>
        <begin position="140"/>
        <end position="161"/>
    </location>
</feature>
<dbReference type="PATRIC" id="fig|396268.3.peg.1313"/>
<evidence type="ECO:0000313" key="6">
    <source>
        <dbReference type="EMBL" id="KRN59548.1"/>
    </source>
</evidence>
<feature type="transmembrane region" description="Helical" evidence="5">
    <location>
        <begin position="181"/>
        <end position="204"/>
    </location>
</feature>
<dbReference type="EMBL" id="JQBW01000004">
    <property type="protein sequence ID" value="KRN59548.1"/>
    <property type="molecule type" value="Genomic_DNA"/>
</dbReference>
<keyword evidence="7" id="KW-1185">Reference proteome</keyword>
<feature type="transmembrane region" description="Helical" evidence="5">
    <location>
        <begin position="60"/>
        <end position="78"/>
    </location>
</feature>
<comment type="subcellular location">
    <subcellularLocation>
        <location evidence="1">Membrane</location>
        <topology evidence="1">Multi-pass membrane protein</topology>
    </subcellularLocation>
</comment>
<evidence type="ECO:0000313" key="7">
    <source>
        <dbReference type="Proteomes" id="UP000050934"/>
    </source>
</evidence>
<name>A0A0R2IAT0_9LACO</name>
<keyword evidence="3 5" id="KW-1133">Transmembrane helix</keyword>
<dbReference type="CDD" id="cd00400">
    <property type="entry name" value="Voltage_gated_ClC"/>
    <property type="match status" value="1"/>
</dbReference>
<dbReference type="GO" id="GO:0015108">
    <property type="term" value="F:chloride transmembrane transporter activity"/>
    <property type="evidence" value="ECO:0007669"/>
    <property type="project" value="InterPro"/>
</dbReference>
<dbReference type="SUPFAM" id="SSF81340">
    <property type="entry name" value="Clc chloride channel"/>
    <property type="match status" value="1"/>
</dbReference>
<gene>
    <name evidence="6" type="ORF">IV45_GL001296</name>
</gene>
<dbReference type="InterPro" id="IPR014743">
    <property type="entry name" value="Cl-channel_core"/>
</dbReference>
<organism evidence="6 7">
    <name type="scientific">Limosilactobacillus secaliphilus</name>
    <dbReference type="NCBI Taxonomy" id="396268"/>
    <lineage>
        <taxon>Bacteria</taxon>
        <taxon>Bacillati</taxon>
        <taxon>Bacillota</taxon>
        <taxon>Bacilli</taxon>
        <taxon>Lactobacillales</taxon>
        <taxon>Lactobacillaceae</taxon>
        <taxon>Limosilactobacillus</taxon>
    </lineage>
</organism>
<dbReference type="STRING" id="396268.IV45_GL001296"/>
<feature type="transmembrane region" description="Helical" evidence="5">
    <location>
        <begin position="325"/>
        <end position="350"/>
    </location>
</feature>
<evidence type="ECO:0000256" key="4">
    <source>
        <dbReference type="ARBA" id="ARBA00023136"/>
    </source>
</evidence>
<protein>
    <recommendedName>
        <fullName evidence="8">Chloride channel protein</fullName>
    </recommendedName>
</protein>
<dbReference type="InterPro" id="IPR001807">
    <property type="entry name" value="ClC"/>
</dbReference>
<proteinExistence type="predicted"/>
<evidence type="ECO:0000256" key="1">
    <source>
        <dbReference type="ARBA" id="ARBA00004141"/>
    </source>
</evidence>
<dbReference type="Proteomes" id="UP000050934">
    <property type="component" value="Unassembled WGS sequence"/>
</dbReference>
<reference evidence="6 7" key="1">
    <citation type="journal article" date="2015" name="Genome Announc.">
        <title>Expanding the biotechnology potential of lactobacilli through comparative genomics of 213 strains and associated genera.</title>
        <authorList>
            <person name="Sun Z."/>
            <person name="Harris H.M."/>
            <person name="McCann A."/>
            <person name="Guo C."/>
            <person name="Argimon S."/>
            <person name="Zhang W."/>
            <person name="Yang X."/>
            <person name="Jeffery I.B."/>
            <person name="Cooney J.C."/>
            <person name="Kagawa T.F."/>
            <person name="Liu W."/>
            <person name="Song Y."/>
            <person name="Salvetti E."/>
            <person name="Wrobel A."/>
            <person name="Rasinkangas P."/>
            <person name="Parkhill J."/>
            <person name="Rea M.C."/>
            <person name="O'Sullivan O."/>
            <person name="Ritari J."/>
            <person name="Douillard F.P."/>
            <person name="Paul Ross R."/>
            <person name="Yang R."/>
            <person name="Briner A.E."/>
            <person name="Felis G.E."/>
            <person name="de Vos W.M."/>
            <person name="Barrangou R."/>
            <person name="Klaenhammer T.R."/>
            <person name="Caufield P.W."/>
            <person name="Cui Y."/>
            <person name="Zhang H."/>
            <person name="O'Toole P.W."/>
        </authorList>
    </citation>
    <scope>NUCLEOTIDE SEQUENCE [LARGE SCALE GENOMIC DNA]</scope>
    <source>
        <strain evidence="6 7">DSM 17896</strain>
    </source>
</reference>
<dbReference type="Gene3D" id="1.10.3080.10">
    <property type="entry name" value="Clc chloride channel"/>
    <property type="match status" value="1"/>
</dbReference>
<evidence type="ECO:0000256" key="2">
    <source>
        <dbReference type="ARBA" id="ARBA00022692"/>
    </source>
</evidence>